<evidence type="ECO:0000259" key="10">
    <source>
        <dbReference type="PROSITE" id="PS50835"/>
    </source>
</evidence>
<dbReference type="InterPro" id="IPR003598">
    <property type="entry name" value="Ig_sub2"/>
</dbReference>
<gene>
    <name evidence="11" type="primary">BCAM</name>
</gene>
<dbReference type="InterPro" id="IPR003599">
    <property type="entry name" value="Ig_sub"/>
</dbReference>
<keyword evidence="8" id="KW-0393">Immunoglobulin domain</keyword>
<sequence>MQECQGVSGRRRRGALRRAQGYPLPLSPVSTGAWAEVQVTVPPLVEVMRGARATLSCTPSALGSQNNQLLEWFIMNRVGARKRVAYAQGLWPAMTGHVDQETELSGRVELDSQGGLVLPKARVSDARDFLCQVGAGTEGSAEGTVRLHVYAVPEPPEVTYNKGILSVTEGTVQEIANCLSRNANPAPNITWYRNGELLQVPTEINGERYAVPRTVREASGLLSLSSSLYLRPTKADRQATFHCAVHYPLPQGRTGKQISNPFNLTLHYPTENVRFWLDSPVTPNAWVQEGDDVHLVCKGDGSPEPEYIFSRIQGKEEQGLKNNFGGRLVLAQVQRDQGGTYRCEVLDFDSPPEVELTHNLSFRVAYIEPLKLSPVSEEVTVPLGQAVELSCSGHGEPAPKLRWIKDLVELSPGPLLSLSSVSFDSAGTYVCEASVPAVPRLNRTQTLQLLVTGEEQLKKAGESDQVWTEGDVVTLSCSARGHPEPHLSWNQPGGTPAVRAPGLGGWATSSLKLTVTAAVARDGVTCEAQNPHGVTKRLFHIRVESPAAPQAGVAVIAVAVSVGILLLVVAFFYFMQRRHRLPCSRGEKGTP</sequence>
<name>A0A6I8NKR1_ORNAN</name>
<dbReference type="PANTHER" id="PTHR11973">
    <property type="entry name" value="CELL SURFACE GLYCOPROTEIN MUC18-RELATED"/>
    <property type="match status" value="1"/>
</dbReference>
<keyword evidence="5 9" id="KW-0472">Membrane</keyword>
<dbReference type="SMART" id="SM00408">
    <property type="entry name" value="IGc2"/>
    <property type="match status" value="3"/>
</dbReference>
<dbReference type="GO" id="GO:0016020">
    <property type="term" value="C:membrane"/>
    <property type="evidence" value="ECO:0007669"/>
    <property type="project" value="UniProtKB-SubCell"/>
</dbReference>
<dbReference type="Bgee" id="ENSOANG00000008975">
    <property type="expression patterns" value="Expressed in heart and 8 other cell types or tissues"/>
</dbReference>
<dbReference type="InterPro" id="IPR007110">
    <property type="entry name" value="Ig-like_dom"/>
</dbReference>
<dbReference type="InterPro" id="IPR036179">
    <property type="entry name" value="Ig-like_dom_sf"/>
</dbReference>
<evidence type="ECO:0000256" key="9">
    <source>
        <dbReference type="SAM" id="Phobius"/>
    </source>
</evidence>
<evidence type="ECO:0000313" key="12">
    <source>
        <dbReference type="Proteomes" id="UP000002279"/>
    </source>
</evidence>
<dbReference type="PANTHER" id="PTHR11973:SF17">
    <property type="entry name" value="BASAL CELL ADHESION MOLECULE"/>
    <property type="match status" value="1"/>
</dbReference>
<evidence type="ECO:0000256" key="5">
    <source>
        <dbReference type="ARBA" id="ARBA00023136"/>
    </source>
</evidence>
<protein>
    <submittedName>
        <fullName evidence="11">Basal cell adhesion molecule (Lutheran blood group)</fullName>
    </submittedName>
</protein>
<feature type="transmembrane region" description="Helical" evidence="9">
    <location>
        <begin position="551"/>
        <end position="575"/>
    </location>
</feature>
<keyword evidence="12" id="KW-1185">Reference proteome</keyword>
<keyword evidence="6" id="KW-1015">Disulfide bond</keyword>
<feature type="domain" description="Ig-like" evidence="10">
    <location>
        <begin position="352"/>
        <end position="448"/>
    </location>
</feature>
<dbReference type="InterPro" id="IPR013151">
    <property type="entry name" value="Immunoglobulin_dom"/>
</dbReference>
<evidence type="ECO:0000313" key="11">
    <source>
        <dbReference type="Ensembl" id="ENSOANP00000041257.1"/>
    </source>
</evidence>
<proteinExistence type="predicted"/>
<dbReference type="InterPro" id="IPR013783">
    <property type="entry name" value="Ig-like_fold"/>
</dbReference>
<evidence type="ECO:0000256" key="2">
    <source>
        <dbReference type="ARBA" id="ARBA00022692"/>
    </source>
</evidence>
<dbReference type="Pfam" id="PF07686">
    <property type="entry name" value="V-set"/>
    <property type="match status" value="1"/>
</dbReference>
<evidence type="ECO:0000256" key="6">
    <source>
        <dbReference type="ARBA" id="ARBA00023157"/>
    </source>
</evidence>
<evidence type="ECO:0000256" key="1">
    <source>
        <dbReference type="ARBA" id="ARBA00004479"/>
    </source>
</evidence>
<dbReference type="InterPro" id="IPR013162">
    <property type="entry name" value="CD80_C2-set"/>
</dbReference>
<dbReference type="InterPro" id="IPR013106">
    <property type="entry name" value="Ig_V-set"/>
</dbReference>
<dbReference type="Gene3D" id="2.60.40.10">
    <property type="entry name" value="Immunoglobulins"/>
    <property type="match status" value="5"/>
</dbReference>
<accession>A0A6I8NKR1</accession>
<dbReference type="Pfam" id="PF13927">
    <property type="entry name" value="Ig_3"/>
    <property type="match status" value="2"/>
</dbReference>
<dbReference type="Pfam" id="PF00047">
    <property type="entry name" value="ig"/>
    <property type="match status" value="1"/>
</dbReference>
<feature type="domain" description="Ig-like" evidence="10">
    <location>
        <begin position="156"/>
        <end position="259"/>
    </location>
</feature>
<dbReference type="SMART" id="SM00409">
    <property type="entry name" value="IG"/>
    <property type="match status" value="5"/>
</dbReference>
<dbReference type="InterPro" id="IPR051116">
    <property type="entry name" value="Surface_Rcpt/Adhesion_Mol"/>
</dbReference>
<keyword evidence="7" id="KW-0325">Glycoprotein</keyword>
<dbReference type="AlphaFoldDB" id="A0A6I8NKR1"/>
<reference evidence="11 12" key="1">
    <citation type="journal article" date="2008" name="Nature">
        <title>Genome analysis of the platypus reveals unique signatures of evolution.</title>
        <authorList>
            <person name="Warren W.C."/>
            <person name="Hillier L.W."/>
            <person name="Marshall Graves J.A."/>
            <person name="Birney E."/>
            <person name="Ponting C.P."/>
            <person name="Grutzner F."/>
            <person name="Belov K."/>
            <person name="Miller W."/>
            <person name="Clarke L."/>
            <person name="Chinwalla A.T."/>
            <person name="Yang S.P."/>
            <person name="Heger A."/>
            <person name="Locke D.P."/>
            <person name="Miethke P."/>
            <person name="Waters P.D."/>
            <person name="Veyrunes F."/>
            <person name="Fulton L."/>
            <person name="Fulton B."/>
            <person name="Graves T."/>
            <person name="Wallis J."/>
            <person name="Puente X.S."/>
            <person name="Lopez-Otin C."/>
            <person name="Ordonez G.R."/>
            <person name="Eichler E.E."/>
            <person name="Chen L."/>
            <person name="Cheng Z."/>
            <person name="Deakin J.E."/>
            <person name="Alsop A."/>
            <person name="Thompson K."/>
            <person name="Kirby P."/>
            <person name="Papenfuss A.T."/>
            <person name="Wakefield M.J."/>
            <person name="Olender T."/>
            <person name="Lancet D."/>
            <person name="Huttley G.A."/>
            <person name="Smit A.F."/>
            <person name="Pask A."/>
            <person name="Temple-Smith P."/>
            <person name="Batzer M.A."/>
            <person name="Walker J.A."/>
            <person name="Konkel M.K."/>
            <person name="Harris R.S."/>
            <person name="Whittington C.M."/>
            <person name="Wong E.S."/>
            <person name="Gemmell N.J."/>
            <person name="Buschiazzo E."/>
            <person name="Vargas Jentzsch I.M."/>
            <person name="Merkel A."/>
            <person name="Schmitz J."/>
            <person name="Zemann A."/>
            <person name="Churakov G."/>
            <person name="Kriegs J.O."/>
            <person name="Brosius J."/>
            <person name="Murchison E.P."/>
            <person name="Sachidanandam R."/>
            <person name="Smith C."/>
            <person name="Hannon G.J."/>
            <person name="Tsend-Ayush E."/>
            <person name="McMillan D."/>
            <person name="Attenborough R."/>
            <person name="Rens W."/>
            <person name="Ferguson-Smith M."/>
            <person name="Lefevre C.M."/>
            <person name="Sharp J.A."/>
            <person name="Nicholas K.R."/>
            <person name="Ray D.A."/>
            <person name="Kube M."/>
            <person name="Reinhardt R."/>
            <person name="Pringle T.H."/>
            <person name="Taylor J."/>
            <person name="Jones R.C."/>
            <person name="Nixon B."/>
            <person name="Dacheux J.L."/>
            <person name="Niwa H."/>
            <person name="Sekita Y."/>
            <person name="Huang X."/>
            <person name="Stark A."/>
            <person name="Kheradpour P."/>
            <person name="Kellis M."/>
            <person name="Flicek P."/>
            <person name="Chen Y."/>
            <person name="Webber C."/>
            <person name="Hardison R."/>
            <person name="Nelson J."/>
            <person name="Hallsworth-Pepin K."/>
            <person name="Delehaunty K."/>
            <person name="Markovic C."/>
            <person name="Minx P."/>
            <person name="Feng Y."/>
            <person name="Kremitzki C."/>
            <person name="Mitreva M."/>
            <person name="Glasscock J."/>
            <person name="Wylie T."/>
            <person name="Wohldmann P."/>
            <person name="Thiru P."/>
            <person name="Nhan M.N."/>
            <person name="Pohl C.S."/>
            <person name="Smith S.M."/>
            <person name="Hou S."/>
            <person name="Nefedov M."/>
            <person name="de Jong P.J."/>
            <person name="Renfree M.B."/>
            <person name="Mardis E.R."/>
            <person name="Wilson R.K."/>
        </authorList>
    </citation>
    <scope>NUCLEOTIDE SEQUENCE [LARGE SCALE GENOMIC DNA]</scope>
    <source>
        <strain evidence="11 12">Glennie</strain>
    </source>
</reference>
<feature type="domain" description="Ig-like" evidence="10">
    <location>
        <begin position="269"/>
        <end position="345"/>
    </location>
</feature>
<keyword evidence="2 9" id="KW-0812">Transmembrane</keyword>
<dbReference type="SUPFAM" id="SSF48726">
    <property type="entry name" value="Immunoglobulin"/>
    <property type="match status" value="5"/>
</dbReference>
<dbReference type="Proteomes" id="UP000002279">
    <property type="component" value="Chromosome 5"/>
</dbReference>
<reference evidence="11" key="3">
    <citation type="submission" date="2025-09" db="UniProtKB">
        <authorList>
            <consortium name="Ensembl"/>
        </authorList>
    </citation>
    <scope>IDENTIFICATION</scope>
    <source>
        <strain evidence="11">Glennie</strain>
    </source>
</reference>
<dbReference type="Ensembl" id="ENSOANT00000070062.1">
    <property type="protein sequence ID" value="ENSOANP00000041257.1"/>
    <property type="gene ID" value="ENSOANG00000008975.4"/>
</dbReference>
<dbReference type="PROSITE" id="PS50835">
    <property type="entry name" value="IG_LIKE"/>
    <property type="match status" value="5"/>
</dbReference>
<comment type="subcellular location">
    <subcellularLocation>
        <location evidence="1">Membrane</location>
        <topology evidence="1">Single-pass type I membrane protein</topology>
    </subcellularLocation>
</comment>
<dbReference type="GeneTree" id="ENSGT00940000161038"/>
<reference evidence="11" key="2">
    <citation type="submission" date="2025-08" db="UniProtKB">
        <authorList>
            <consortium name="Ensembl"/>
        </authorList>
    </citation>
    <scope>IDENTIFICATION</scope>
    <source>
        <strain evidence="11">Glennie</strain>
    </source>
</reference>
<evidence type="ECO:0000256" key="3">
    <source>
        <dbReference type="ARBA" id="ARBA00022737"/>
    </source>
</evidence>
<dbReference type="Pfam" id="PF08205">
    <property type="entry name" value="C2-set_2"/>
    <property type="match status" value="1"/>
</dbReference>
<dbReference type="CDD" id="cd00096">
    <property type="entry name" value="Ig"/>
    <property type="match status" value="2"/>
</dbReference>
<evidence type="ECO:0000256" key="4">
    <source>
        <dbReference type="ARBA" id="ARBA00022989"/>
    </source>
</evidence>
<feature type="domain" description="Ig-like" evidence="10">
    <location>
        <begin position="25"/>
        <end position="148"/>
    </location>
</feature>
<organism evidence="11 12">
    <name type="scientific">Ornithorhynchus anatinus</name>
    <name type="common">Duckbill platypus</name>
    <dbReference type="NCBI Taxonomy" id="9258"/>
    <lineage>
        <taxon>Eukaryota</taxon>
        <taxon>Metazoa</taxon>
        <taxon>Chordata</taxon>
        <taxon>Craniata</taxon>
        <taxon>Vertebrata</taxon>
        <taxon>Euteleostomi</taxon>
        <taxon>Mammalia</taxon>
        <taxon>Monotremata</taxon>
        <taxon>Ornithorhynchidae</taxon>
        <taxon>Ornithorhynchus</taxon>
    </lineage>
</organism>
<feature type="domain" description="Ig-like" evidence="10">
    <location>
        <begin position="469"/>
        <end position="530"/>
    </location>
</feature>
<keyword evidence="4 9" id="KW-1133">Transmembrane helix</keyword>
<evidence type="ECO:0000256" key="8">
    <source>
        <dbReference type="ARBA" id="ARBA00023319"/>
    </source>
</evidence>
<evidence type="ECO:0000256" key="7">
    <source>
        <dbReference type="ARBA" id="ARBA00023180"/>
    </source>
</evidence>
<keyword evidence="3" id="KW-0677">Repeat</keyword>